<feature type="compositionally biased region" description="Acidic residues" evidence="1">
    <location>
        <begin position="41"/>
        <end position="52"/>
    </location>
</feature>
<gene>
    <name evidence="2" type="ORF">FRACYDRAFT_267514</name>
</gene>
<sequence>MASFGTFCVIDLNKSMPRDCRIVPKRRKRRNRRKYQAIVHEDDDEDDEDDNEKELWLEPRVIKVVEDEYSHCDADGDDNDTQMKQVAKKSSSSVKTTAANTQSIIPNEVSDEEITTRNCTIVSHYKNMLYTEFLGPKEMVVVEQPWLDVAETFPAALQRRIYGAD</sequence>
<dbReference type="InParanoid" id="A0A1E7FZ32"/>
<evidence type="ECO:0000313" key="2">
    <source>
        <dbReference type="EMBL" id="OEU23374.1"/>
    </source>
</evidence>
<dbReference type="OrthoDB" id="8883818at2759"/>
<dbReference type="Proteomes" id="UP000095751">
    <property type="component" value="Unassembled WGS sequence"/>
</dbReference>
<dbReference type="KEGG" id="fcy:FRACYDRAFT_267514"/>
<name>A0A1E7FZ32_9STRA</name>
<organism evidence="2 3">
    <name type="scientific">Fragilariopsis cylindrus CCMP1102</name>
    <dbReference type="NCBI Taxonomy" id="635003"/>
    <lineage>
        <taxon>Eukaryota</taxon>
        <taxon>Sar</taxon>
        <taxon>Stramenopiles</taxon>
        <taxon>Ochrophyta</taxon>
        <taxon>Bacillariophyta</taxon>
        <taxon>Bacillariophyceae</taxon>
        <taxon>Bacillariophycidae</taxon>
        <taxon>Bacillariales</taxon>
        <taxon>Bacillariaceae</taxon>
        <taxon>Fragilariopsis</taxon>
    </lineage>
</organism>
<dbReference type="EMBL" id="KV784353">
    <property type="protein sequence ID" value="OEU23374.1"/>
    <property type="molecule type" value="Genomic_DNA"/>
</dbReference>
<keyword evidence="3" id="KW-1185">Reference proteome</keyword>
<dbReference type="AlphaFoldDB" id="A0A1E7FZ32"/>
<protein>
    <submittedName>
        <fullName evidence="2">Uncharacterized protein</fullName>
    </submittedName>
</protein>
<proteinExistence type="predicted"/>
<reference evidence="2 3" key="1">
    <citation type="submission" date="2016-09" db="EMBL/GenBank/DDBJ databases">
        <title>Extensive genetic diversity and differential bi-allelic expression allows diatom success in the polar Southern Ocean.</title>
        <authorList>
            <consortium name="DOE Joint Genome Institute"/>
            <person name="Mock T."/>
            <person name="Otillar R.P."/>
            <person name="Strauss J."/>
            <person name="Dupont C."/>
            <person name="Frickenhaus S."/>
            <person name="Maumus F."/>
            <person name="Mcmullan M."/>
            <person name="Sanges R."/>
            <person name="Schmutz J."/>
            <person name="Toseland A."/>
            <person name="Valas R."/>
            <person name="Veluchamy A."/>
            <person name="Ward B.J."/>
            <person name="Allen A."/>
            <person name="Barry K."/>
            <person name="Falciatore A."/>
            <person name="Ferrante M."/>
            <person name="Fortunato A.E."/>
            <person name="Gloeckner G."/>
            <person name="Gruber A."/>
            <person name="Hipkin R."/>
            <person name="Janech M."/>
            <person name="Kroth P."/>
            <person name="Leese F."/>
            <person name="Lindquist E."/>
            <person name="Lyon B.R."/>
            <person name="Martin J."/>
            <person name="Mayer C."/>
            <person name="Parker M."/>
            <person name="Quesneville H."/>
            <person name="Raymond J."/>
            <person name="Uhlig C."/>
            <person name="Valentin K.U."/>
            <person name="Worden A.Z."/>
            <person name="Armbrust E.V."/>
            <person name="Bowler C."/>
            <person name="Green B."/>
            <person name="Moulton V."/>
            <person name="Van Oosterhout C."/>
            <person name="Grigoriev I."/>
        </authorList>
    </citation>
    <scope>NUCLEOTIDE SEQUENCE [LARGE SCALE GENOMIC DNA]</scope>
    <source>
        <strain evidence="2 3">CCMP1102</strain>
    </source>
</reference>
<accession>A0A1E7FZ32</accession>
<evidence type="ECO:0000256" key="1">
    <source>
        <dbReference type="SAM" id="MobiDB-lite"/>
    </source>
</evidence>
<evidence type="ECO:0000313" key="3">
    <source>
        <dbReference type="Proteomes" id="UP000095751"/>
    </source>
</evidence>
<feature type="region of interest" description="Disordered" evidence="1">
    <location>
        <begin position="31"/>
        <end position="52"/>
    </location>
</feature>